<proteinExistence type="predicted"/>
<feature type="compositionally biased region" description="Low complexity" evidence="1">
    <location>
        <begin position="51"/>
        <end position="62"/>
    </location>
</feature>
<feature type="transmembrane region" description="Helical" evidence="2">
    <location>
        <begin position="7"/>
        <end position="29"/>
    </location>
</feature>
<dbReference type="AlphaFoldDB" id="A0A167XYV4"/>
<organism evidence="3 4">
    <name type="scientific">Niveomyces insectorum RCEF 264</name>
    <dbReference type="NCBI Taxonomy" id="1081102"/>
    <lineage>
        <taxon>Eukaryota</taxon>
        <taxon>Fungi</taxon>
        <taxon>Dikarya</taxon>
        <taxon>Ascomycota</taxon>
        <taxon>Pezizomycotina</taxon>
        <taxon>Sordariomycetes</taxon>
        <taxon>Hypocreomycetidae</taxon>
        <taxon>Hypocreales</taxon>
        <taxon>Cordycipitaceae</taxon>
        <taxon>Niveomyces</taxon>
    </lineage>
</organism>
<keyword evidence="2" id="KW-1133">Transmembrane helix</keyword>
<evidence type="ECO:0000313" key="3">
    <source>
        <dbReference type="EMBL" id="OAA65595.1"/>
    </source>
</evidence>
<keyword evidence="2" id="KW-0812">Transmembrane</keyword>
<feature type="transmembrane region" description="Helical" evidence="2">
    <location>
        <begin position="107"/>
        <end position="126"/>
    </location>
</feature>
<sequence length="148" mass="15241">MHFIGEAFVAFLVSFTVGVMVFDLLGTVIRQARAASNHAFGAAGNGSSQVMSNGSSGSSSGIGSAGNPGGGGGAPSARISVIAANFFVQTVKGILQQQLGTVSYNRFGLFLVPVLVGALFLAFSIVRARADARARKLDDEQTTDDKNK</sequence>
<dbReference type="EMBL" id="AZHD01000003">
    <property type="protein sequence ID" value="OAA65595.1"/>
    <property type="molecule type" value="Genomic_DNA"/>
</dbReference>
<feature type="region of interest" description="Disordered" evidence="1">
    <location>
        <begin position="51"/>
        <end position="71"/>
    </location>
</feature>
<name>A0A167XYV4_9HYPO</name>
<accession>A0A167XYV4</accession>
<protein>
    <submittedName>
        <fullName evidence="3">Uncharacterized protein</fullName>
    </submittedName>
</protein>
<keyword evidence="4" id="KW-1185">Reference proteome</keyword>
<reference evidence="3 4" key="1">
    <citation type="journal article" date="2016" name="Genome Biol. Evol.">
        <title>Divergent and convergent evolution of fungal pathogenicity.</title>
        <authorList>
            <person name="Shang Y."/>
            <person name="Xiao G."/>
            <person name="Zheng P."/>
            <person name="Cen K."/>
            <person name="Zhan S."/>
            <person name="Wang C."/>
        </authorList>
    </citation>
    <scope>NUCLEOTIDE SEQUENCE [LARGE SCALE GENOMIC DNA]</scope>
    <source>
        <strain evidence="3 4">RCEF 264</strain>
    </source>
</reference>
<comment type="caution">
    <text evidence="3">The sequence shown here is derived from an EMBL/GenBank/DDBJ whole genome shotgun (WGS) entry which is preliminary data.</text>
</comment>
<evidence type="ECO:0000256" key="2">
    <source>
        <dbReference type="SAM" id="Phobius"/>
    </source>
</evidence>
<gene>
    <name evidence="3" type="ORF">SPI_02382</name>
</gene>
<dbReference type="Proteomes" id="UP000076874">
    <property type="component" value="Unassembled WGS sequence"/>
</dbReference>
<keyword evidence="2" id="KW-0472">Membrane</keyword>
<evidence type="ECO:0000313" key="4">
    <source>
        <dbReference type="Proteomes" id="UP000076874"/>
    </source>
</evidence>
<evidence type="ECO:0000256" key="1">
    <source>
        <dbReference type="SAM" id="MobiDB-lite"/>
    </source>
</evidence>